<sequence length="194" mass="22728">MNQNEKLTFAEFHQKLLKYCSNGARYSAQENDILSRFEKLIEQRDACLVQLIIKREAELVCSEDISDTEHQLAELVERLESIEKKCKLLTLEQQLNDAEERPDKQLPQQEALEPTVDSTSNELNEQTLNRFLRKFCNIYAQFNSCVDTIRAFSLADNQFFEFNLKHKNVSELREQIWSSFASSSVHLDSWENML</sequence>
<dbReference type="VEuPathDB" id="VectorBase:AFUN2_001473"/>
<feature type="region of interest" description="Disordered" evidence="1">
    <location>
        <begin position="98"/>
        <end position="119"/>
    </location>
</feature>
<dbReference type="AlphaFoldDB" id="A0A182RBU3"/>
<organism evidence="2">
    <name type="scientific">Anopheles funestus</name>
    <name type="common">African malaria mosquito</name>
    <dbReference type="NCBI Taxonomy" id="62324"/>
    <lineage>
        <taxon>Eukaryota</taxon>
        <taxon>Metazoa</taxon>
        <taxon>Ecdysozoa</taxon>
        <taxon>Arthropoda</taxon>
        <taxon>Hexapoda</taxon>
        <taxon>Insecta</taxon>
        <taxon>Pterygota</taxon>
        <taxon>Neoptera</taxon>
        <taxon>Endopterygota</taxon>
        <taxon>Diptera</taxon>
        <taxon>Nematocera</taxon>
        <taxon>Culicoidea</taxon>
        <taxon>Culicidae</taxon>
        <taxon>Anophelinae</taxon>
        <taxon>Anopheles</taxon>
    </lineage>
</organism>
<accession>A0A182RBU3</accession>
<reference evidence="2" key="1">
    <citation type="submission" date="2020-05" db="UniProtKB">
        <authorList>
            <consortium name="EnsemblMetazoa"/>
        </authorList>
    </citation>
    <scope>IDENTIFICATION</scope>
    <source>
        <strain evidence="2">FUMOZ</strain>
    </source>
</reference>
<proteinExistence type="predicted"/>
<protein>
    <submittedName>
        <fullName evidence="2">Uncharacterized protein</fullName>
    </submittedName>
</protein>
<dbReference type="EnsemblMetazoa" id="AFUN003658-RA">
    <property type="protein sequence ID" value="AFUN003658-PA"/>
    <property type="gene ID" value="AFUN003658"/>
</dbReference>
<evidence type="ECO:0000256" key="1">
    <source>
        <dbReference type="SAM" id="MobiDB-lite"/>
    </source>
</evidence>
<name>A0A182RBU3_ANOFN</name>
<evidence type="ECO:0000313" key="2">
    <source>
        <dbReference type="EnsemblMetazoa" id="AFUN003658-PA"/>
    </source>
</evidence>
<dbReference type="VEuPathDB" id="VectorBase:AFUN003658"/>